<dbReference type="Proteomes" id="UP000050465">
    <property type="component" value="Unassembled WGS sequence"/>
</dbReference>
<dbReference type="AlphaFoldDB" id="A0A0N8KNU0"/>
<dbReference type="EMBL" id="LJZR01000001">
    <property type="protein sequence ID" value="KPQ37474.1"/>
    <property type="molecule type" value="Genomic_DNA"/>
</dbReference>
<accession>A0A0N8KNU0</accession>
<gene>
    <name evidence="1" type="ORF">HLUCCA11_00060</name>
</gene>
<reference evidence="1 2" key="1">
    <citation type="submission" date="2015-09" db="EMBL/GenBank/DDBJ databases">
        <title>Identification and resolution of microdiversity through metagenomic sequencing of parallel consortia.</title>
        <authorList>
            <person name="Nelson W.C."/>
            <person name="Romine M.F."/>
            <person name="Lindemann S.R."/>
        </authorList>
    </citation>
    <scope>NUCLEOTIDE SEQUENCE [LARGE SCALE GENOMIC DNA]</scope>
    <source>
        <strain evidence="1">Ana</strain>
    </source>
</reference>
<comment type="caution">
    <text evidence="1">The sequence shown here is derived from an EMBL/GenBank/DDBJ whole genome shotgun (WGS) entry which is preliminary data.</text>
</comment>
<evidence type="ECO:0000313" key="1">
    <source>
        <dbReference type="EMBL" id="KPQ37474.1"/>
    </source>
</evidence>
<proteinExistence type="predicted"/>
<evidence type="ECO:0000313" key="2">
    <source>
        <dbReference type="Proteomes" id="UP000050465"/>
    </source>
</evidence>
<protein>
    <submittedName>
        <fullName evidence="1">Uncharacterized protein</fullName>
    </submittedName>
</protein>
<sequence>MTARSEAFFVQITPHSRNAAAEQFDRLGADMGFLPNDSRGLTIRINSEAEQAYAAIESLLNEFLQLEIARTAGPLSGLPPQLSAYLTAIKPKLSEIQAHILQGDVPLWEVDIEQMSDQNYPFPGLVNTLNIQKLLLLSVMDYSQRQQYDEMGSALEASWRLNQAIAQRPDLVAQISTSIVSEYQAGLLRHLNQVPSQWPVRLAQQSKQQSVIKGLAFDNWIQYRSLQKSLEEVVTRDDMANTAADNNPNHKMLRSLSYWFSPAYAFNLDNIDSVRTTQHAVQRLSDFTVCSTTQSAIEQLLATESFSGKSTDSPSAVPAVLAQRWKLLGDRALTLELTQKVLELKQQRQTLGQWPEHLADATSHACPRQKWIYERAADNTITVSLSMALIPAPAVPLRYQSSP</sequence>
<organism evidence="1 2">
    <name type="scientific">Phormidesmis priestleyi Ana</name>
    <dbReference type="NCBI Taxonomy" id="1666911"/>
    <lineage>
        <taxon>Bacteria</taxon>
        <taxon>Bacillati</taxon>
        <taxon>Cyanobacteriota</taxon>
        <taxon>Cyanophyceae</taxon>
        <taxon>Leptolyngbyales</taxon>
        <taxon>Leptolyngbyaceae</taxon>
        <taxon>Phormidesmis</taxon>
    </lineage>
</organism>
<name>A0A0N8KNU0_9CYAN</name>